<feature type="domain" description="Cation efflux protein transmembrane" evidence="9">
    <location>
        <begin position="13"/>
        <end position="200"/>
    </location>
</feature>
<dbReference type="EMBL" id="AZCV01000002">
    <property type="protein sequence ID" value="KRK37910.1"/>
    <property type="molecule type" value="Genomic_DNA"/>
</dbReference>
<accession>A0A0R1GUK7</accession>
<comment type="subcellular location">
    <subcellularLocation>
        <location evidence="1">Membrane</location>
        <topology evidence="1">Multi-pass membrane protein</topology>
    </subcellularLocation>
</comment>
<dbReference type="SUPFAM" id="SSF160240">
    <property type="entry name" value="Cation efflux protein cytoplasmic domain-like"/>
    <property type="match status" value="1"/>
</dbReference>
<feature type="domain" description="Cation efflux protein cytoplasmic" evidence="10">
    <location>
        <begin position="204"/>
        <end position="279"/>
    </location>
</feature>
<evidence type="ECO:0000256" key="6">
    <source>
        <dbReference type="ARBA" id="ARBA00023065"/>
    </source>
</evidence>
<keyword evidence="6" id="KW-0406">Ion transport</keyword>
<evidence type="ECO:0000256" key="1">
    <source>
        <dbReference type="ARBA" id="ARBA00004141"/>
    </source>
</evidence>
<dbReference type="InterPro" id="IPR050681">
    <property type="entry name" value="CDF/SLC30A"/>
</dbReference>
<dbReference type="RefSeq" id="WP_056946554.1">
    <property type="nucleotide sequence ID" value="NZ_AZCV01000002.1"/>
</dbReference>
<dbReference type="InterPro" id="IPR058533">
    <property type="entry name" value="Cation_efflux_TM"/>
</dbReference>
<reference evidence="11 12" key="1">
    <citation type="journal article" date="2015" name="Genome Announc.">
        <title>Expanding the biotechnology potential of lactobacilli through comparative genomics of 213 strains and associated genera.</title>
        <authorList>
            <person name="Sun Z."/>
            <person name="Harris H.M."/>
            <person name="McCann A."/>
            <person name="Guo C."/>
            <person name="Argimon S."/>
            <person name="Zhang W."/>
            <person name="Yang X."/>
            <person name="Jeffery I.B."/>
            <person name="Cooney J.C."/>
            <person name="Kagawa T.F."/>
            <person name="Liu W."/>
            <person name="Song Y."/>
            <person name="Salvetti E."/>
            <person name="Wrobel A."/>
            <person name="Rasinkangas P."/>
            <person name="Parkhill J."/>
            <person name="Rea M.C."/>
            <person name="O'Sullivan O."/>
            <person name="Ritari J."/>
            <person name="Douillard F.P."/>
            <person name="Paul Ross R."/>
            <person name="Yang R."/>
            <person name="Briner A.E."/>
            <person name="Felis G.E."/>
            <person name="de Vos W.M."/>
            <person name="Barrangou R."/>
            <person name="Klaenhammer T.R."/>
            <person name="Caufield P.W."/>
            <person name="Cui Y."/>
            <person name="Zhang H."/>
            <person name="O'Toole P.W."/>
        </authorList>
    </citation>
    <scope>NUCLEOTIDE SEQUENCE [LARGE SCALE GENOMIC DNA]</scope>
    <source>
        <strain evidence="11 12">DSM 20534</strain>
    </source>
</reference>
<dbReference type="PANTHER" id="PTHR11562">
    <property type="entry name" value="CATION EFFLUX PROTEIN/ ZINC TRANSPORTER"/>
    <property type="match status" value="1"/>
</dbReference>
<evidence type="ECO:0000259" key="9">
    <source>
        <dbReference type="Pfam" id="PF01545"/>
    </source>
</evidence>
<dbReference type="NCBIfam" id="TIGR01297">
    <property type="entry name" value="CDF"/>
    <property type="match status" value="1"/>
</dbReference>
<evidence type="ECO:0000313" key="11">
    <source>
        <dbReference type="EMBL" id="KRK37910.1"/>
    </source>
</evidence>
<evidence type="ECO:0000256" key="5">
    <source>
        <dbReference type="ARBA" id="ARBA00022989"/>
    </source>
</evidence>
<comment type="caution">
    <text evidence="11">The sequence shown here is derived from an EMBL/GenBank/DDBJ whole genome shotgun (WGS) entry which is preliminary data.</text>
</comment>
<evidence type="ECO:0000313" key="12">
    <source>
        <dbReference type="Proteomes" id="UP000050909"/>
    </source>
</evidence>
<feature type="transmembrane region" description="Helical" evidence="8">
    <location>
        <begin position="151"/>
        <end position="169"/>
    </location>
</feature>
<dbReference type="Gene3D" id="3.30.70.1350">
    <property type="entry name" value="Cation efflux protein, cytoplasmic domain"/>
    <property type="match status" value="1"/>
</dbReference>
<dbReference type="AlphaFoldDB" id="A0A0R1GUK7"/>
<dbReference type="Proteomes" id="UP000050909">
    <property type="component" value="Unassembled WGS sequence"/>
</dbReference>
<keyword evidence="7 8" id="KW-0472">Membrane</keyword>
<gene>
    <name evidence="11" type="ORF">FC62_GL000675</name>
</gene>
<proteinExistence type="inferred from homology"/>
<dbReference type="PATRIC" id="fig|1423722.3.peg.690"/>
<name>A0A0R1GUK7_9LACO</name>
<comment type="similarity">
    <text evidence="2">Belongs to the cation diffusion facilitator (CDF) transporter (TC 2.A.4) family. SLC30A subfamily.</text>
</comment>
<dbReference type="InterPro" id="IPR036837">
    <property type="entry name" value="Cation_efflux_CTD_sf"/>
</dbReference>
<evidence type="ECO:0000256" key="3">
    <source>
        <dbReference type="ARBA" id="ARBA00022448"/>
    </source>
</evidence>
<evidence type="ECO:0000259" key="10">
    <source>
        <dbReference type="Pfam" id="PF16916"/>
    </source>
</evidence>
<dbReference type="GO" id="GO:0005385">
    <property type="term" value="F:zinc ion transmembrane transporter activity"/>
    <property type="evidence" value="ECO:0007669"/>
    <property type="project" value="TreeGrafter"/>
</dbReference>
<evidence type="ECO:0000256" key="8">
    <source>
        <dbReference type="SAM" id="Phobius"/>
    </source>
</evidence>
<feature type="transmembrane region" description="Helical" evidence="8">
    <location>
        <begin position="39"/>
        <end position="55"/>
    </location>
</feature>
<feature type="transmembrane region" description="Helical" evidence="8">
    <location>
        <begin position="107"/>
        <end position="130"/>
    </location>
</feature>
<organism evidence="11 12">
    <name type="scientific">Amylolactobacillus amylotrophicus DSM 20534</name>
    <dbReference type="NCBI Taxonomy" id="1423722"/>
    <lineage>
        <taxon>Bacteria</taxon>
        <taxon>Bacillati</taxon>
        <taxon>Bacillota</taxon>
        <taxon>Bacilli</taxon>
        <taxon>Lactobacillales</taxon>
        <taxon>Lactobacillaceae</taxon>
        <taxon>Amylolactobacillus</taxon>
    </lineage>
</organism>
<dbReference type="Gene3D" id="1.20.1510.10">
    <property type="entry name" value="Cation efflux protein transmembrane domain"/>
    <property type="match status" value="1"/>
</dbReference>
<feature type="transmembrane region" description="Helical" evidence="8">
    <location>
        <begin position="76"/>
        <end position="95"/>
    </location>
</feature>
<keyword evidence="12" id="KW-1185">Reference proteome</keyword>
<protein>
    <submittedName>
        <fullName evidence="11">CDF family cation diffusion facilitator</fullName>
    </submittedName>
</protein>
<evidence type="ECO:0000256" key="7">
    <source>
        <dbReference type="ARBA" id="ARBA00023136"/>
    </source>
</evidence>
<dbReference type="Pfam" id="PF16916">
    <property type="entry name" value="ZT_dimer"/>
    <property type="match status" value="1"/>
</dbReference>
<dbReference type="GO" id="GO:0005886">
    <property type="term" value="C:plasma membrane"/>
    <property type="evidence" value="ECO:0007669"/>
    <property type="project" value="TreeGrafter"/>
</dbReference>
<keyword evidence="5 8" id="KW-1133">Transmembrane helix</keyword>
<dbReference type="InterPro" id="IPR027469">
    <property type="entry name" value="Cation_efflux_TMD_sf"/>
</dbReference>
<keyword evidence="3" id="KW-0813">Transport</keyword>
<dbReference type="Pfam" id="PF01545">
    <property type="entry name" value="Cation_efflux"/>
    <property type="match status" value="1"/>
</dbReference>
<dbReference type="SUPFAM" id="SSF161111">
    <property type="entry name" value="Cation efflux protein transmembrane domain-like"/>
    <property type="match status" value="1"/>
</dbReference>
<dbReference type="InterPro" id="IPR002524">
    <property type="entry name" value="Cation_efflux"/>
</dbReference>
<feature type="transmembrane region" description="Helical" evidence="8">
    <location>
        <begin position="9"/>
        <end position="33"/>
    </location>
</feature>
<sequence length="295" mass="32735">MHDRLSKKFLWVTVFNVVITLAEFIGGVVSGSLALLSDAVHNLGDVGAILLSFVSHRISQKHKNSKKTFGYKRAEILAAFTNAIILLVISGFLIVEALRRFSEPVEIGGNVMLVVSIVGLLGNFISMVVMHADSKRNLNVKSTFLHMLSDAVSSVGVIVAAIFIKFWHITWLDPAITILVALIVLREAVRIVVESINILMESNPDIALEAVKETVLAVPEIKNIHHVHIWRFSGEQIMMDAHINVDSAMTVSELETIYDKVAEQLYNKFTINHVTLQAECRRGADEQMIEIGKND</sequence>
<evidence type="ECO:0000256" key="2">
    <source>
        <dbReference type="ARBA" id="ARBA00008873"/>
    </source>
</evidence>
<keyword evidence="4 8" id="KW-0812">Transmembrane</keyword>
<evidence type="ECO:0000256" key="4">
    <source>
        <dbReference type="ARBA" id="ARBA00022692"/>
    </source>
</evidence>
<dbReference type="PANTHER" id="PTHR11562:SF17">
    <property type="entry name" value="RE54080P-RELATED"/>
    <property type="match status" value="1"/>
</dbReference>
<dbReference type="InterPro" id="IPR027470">
    <property type="entry name" value="Cation_efflux_CTD"/>
</dbReference>